<name>A0AB36RN96_9CORY</name>
<dbReference type="EMBL" id="NSGP01000002">
    <property type="protein sequence ID" value="PAT11453.1"/>
    <property type="molecule type" value="Genomic_DNA"/>
</dbReference>
<evidence type="ECO:0000256" key="2">
    <source>
        <dbReference type="ARBA" id="ARBA00022801"/>
    </source>
</evidence>
<dbReference type="InterPro" id="IPR005122">
    <property type="entry name" value="Uracil-DNA_glycosylase-like"/>
</dbReference>
<reference evidence="7 8" key="1">
    <citation type="submission" date="2017-08" db="EMBL/GenBank/DDBJ databases">
        <title>Whole genome sequences of 6 clinical strains closest to Corynebacterium imitans.</title>
        <authorList>
            <person name="Bernier A.-M."/>
            <person name="Burdz T."/>
            <person name="Bernard K."/>
        </authorList>
    </citation>
    <scope>NUCLEOTIDE SEQUENCE [LARGE SCALE GENOMIC DNA]</scope>
    <source>
        <strain evidence="6 7">NML92-0415</strain>
        <strain evidence="5 8">NML93-0607</strain>
    </source>
</reference>
<dbReference type="Gene3D" id="3.40.470.10">
    <property type="entry name" value="Uracil-DNA glycosylase-like domain"/>
    <property type="match status" value="1"/>
</dbReference>
<keyword evidence="8" id="KW-1185">Reference proteome</keyword>
<dbReference type="Proteomes" id="UP000218281">
    <property type="component" value="Unassembled WGS sequence"/>
</dbReference>
<dbReference type="SUPFAM" id="SSF52141">
    <property type="entry name" value="Uracil-DNA glycosylase-like"/>
    <property type="match status" value="1"/>
</dbReference>
<evidence type="ECO:0000313" key="7">
    <source>
        <dbReference type="Proteomes" id="UP000218041"/>
    </source>
</evidence>
<dbReference type="GO" id="GO:0006285">
    <property type="term" value="P:base-excision repair, AP site formation"/>
    <property type="evidence" value="ECO:0007669"/>
    <property type="project" value="InterPro"/>
</dbReference>
<dbReference type="AlphaFoldDB" id="A0AB36RN96"/>
<dbReference type="PANTHER" id="PTHR12159">
    <property type="entry name" value="G/T AND G/U MISMATCH-SPECIFIC DNA GLYCOSYLASE"/>
    <property type="match status" value="1"/>
</dbReference>
<dbReference type="EMBL" id="NSGO01000002">
    <property type="protein sequence ID" value="PAT06759.1"/>
    <property type="molecule type" value="Genomic_DNA"/>
</dbReference>
<dbReference type="CDD" id="cd10028">
    <property type="entry name" value="UDG-F2_TDG_MUG"/>
    <property type="match status" value="1"/>
</dbReference>
<keyword evidence="2" id="KW-0378">Hydrolase</keyword>
<evidence type="ECO:0000259" key="4">
    <source>
        <dbReference type="Pfam" id="PF03167"/>
    </source>
</evidence>
<dbReference type="GO" id="GO:0008263">
    <property type="term" value="F:pyrimidine-specific mismatch base pair DNA N-glycosylase activity"/>
    <property type="evidence" value="ECO:0007669"/>
    <property type="project" value="TreeGrafter"/>
</dbReference>
<dbReference type="InterPro" id="IPR036895">
    <property type="entry name" value="Uracil-DNA_glycosylase-like_sf"/>
</dbReference>
<dbReference type="RefSeq" id="WP_095535029.1">
    <property type="nucleotide sequence ID" value="NZ_JAKRDG010000015.1"/>
</dbReference>
<organism evidence="6 7">
    <name type="scientific">Corynebacterium hadale</name>
    <dbReference type="NCBI Taxonomy" id="2026255"/>
    <lineage>
        <taxon>Bacteria</taxon>
        <taxon>Bacillati</taxon>
        <taxon>Actinomycetota</taxon>
        <taxon>Actinomycetes</taxon>
        <taxon>Mycobacteriales</taxon>
        <taxon>Corynebacteriaceae</taxon>
        <taxon>Corynebacterium</taxon>
    </lineage>
</organism>
<accession>A0AB36RN96</accession>
<proteinExistence type="predicted"/>
<evidence type="ECO:0000313" key="8">
    <source>
        <dbReference type="Proteomes" id="UP000218281"/>
    </source>
</evidence>
<evidence type="ECO:0000313" key="6">
    <source>
        <dbReference type="EMBL" id="PAT11453.1"/>
    </source>
</evidence>
<dbReference type="PANTHER" id="PTHR12159:SF9">
    <property type="entry name" value="G_T MISMATCH-SPECIFIC THYMINE DNA GLYCOSYLASE"/>
    <property type="match status" value="1"/>
</dbReference>
<evidence type="ECO:0000256" key="1">
    <source>
        <dbReference type="ARBA" id="ARBA00022763"/>
    </source>
</evidence>
<keyword evidence="1" id="KW-0227">DNA damage</keyword>
<evidence type="ECO:0000313" key="5">
    <source>
        <dbReference type="EMBL" id="PAT06759.1"/>
    </source>
</evidence>
<dbReference type="InterPro" id="IPR015637">
    <property type="entry name" value="MUG/TDG"/>
</dbReference>
<evidence type="ECO:0000256" key="3">
    <source>
        <dbReference type="ARBA" id="ARBA00023204"/>
    </source>
</evidence>
<sequence>MRDRIPDPCRLLVVGINPGRLTEEVDAPFAHPGNRFWPALERAGITPYRVHAERGLADEDAAMLAGMGIGFTNFVDRMTPRASALTREELVAGGDKVRACVARHRPDVVMVVGIGAFRDAYRAPKAKRGLQPERLAGVPVWVVGNPSGLNAHETVDSLAESYREVWDSVAASAPTARERR</sequence>
<gene>
    <name evidence="6" type="ORF">CKJ80_02040</name>
    <name evidence="5" type="ORF">CKJ81_02105</name>
</gene>
<feature type="domain" description="Uracil-DNA glycosylase-like" evidence="4">
    <location>
        <begin position="6"/>
        <end position="166"/>
    </location>
</feature>
<protein>
    <submittedName>
        <fullName evidence="6">Mismatch-specific DNA-glycosylase</fullName>
    </submittedName>
</protein>
<comment type="caution">
    <text evidence="6">The sequence shown here is derived from an EMBL/GenBank/DDBJ whole genome shotgun (WGS) entry which is preliminary data.</text>
</comment>
<dbReference type="GO" id="GO:0004844">
    <property type="term" value="F:uracil DNA N-glycosylase activity"/>
    <property type="evidence" value="ECO:0007669"/>
    <property type="project" value="TreeGrafter"/>
</dbReference>
<dbReference type="Pfam" id="PF03167">
    <property type="entry name" value="UDG"/>
    <property type="match status" value="1"/>
</dbReference>
<dbReference type="Proteomes" id="UP000218041">
    <property type="component" value="Unassembled WGS sequence"/>
</dbReference>
<keyword evidence="3" id="KW-0234">DNA repair</keyword>